<evidence type="ECO:0000313" key="16">
    <source>
        <dbReference type="Proteomes" id="UP000677668"/>
    </source>
</evidence>
<evidence type="ECO:0000256" key="4">
    <source>
        <dbReference type="ARBA" id="ARBA00022475"/>
    </source>
</evidence>
<protein>
    <submittedName>
        <fullName evidence="15">Sodium:solute symporter</fullName>
    </submittedName>
</protein>
<feature type="transmembrane region" description="Helical" evidence="14">
    <location>
        <begin position="392"/>
        <end position="417"/>
    </location>
</feature>
<comment type="catalytic activity">
    <reaction evidence="12">
        <text>iodide(out) + 2 Na(+)(out) = iodide(in) + 2 Na(+)(in)</text>
        <dbReference type="Rhea" id="RHEA:71207"/>
        <dbReference type="ChEBI" id="CHEBI:16382"/>
        <dbReference type="ChEBI" id="CHEBI:29101"/>
    </reaction>
</comment>
<keyword evidence="7" id="KW-0915">Sodium</keyword>
<dbReference type="InterPro" id="IPR038377">
    <property type="entry name" value="Na/Glc_symporter_sf"/>
</dbReference>
<evidence type="ECO:0000256" key="9">
    <source>
        <dbReference type="ARBA" id="ARBA00023136"/>
    </source>
</evidence>
<dbReference type="PANTHER" id="PTHR42985">
    <property type="entry name" value="SODIUM-COUPLED MONOCARBOXYLATE TRANSPORTER"/>
    <property type="match status" value="1"/>
</dbReference>
<feature type="transmembrane region" description="Helical" evidence="14">
    <location>
        <begin position="532"/>
        <end position="554"/>
    </location>
</feature>
<evidence type="ECO:0000256" key="8">
    <source>
        <dbReference type="ARBA" id="ARBA00023065"/>
    </source>
</evidence>
<feature type="transmembrane region" description="Helical" evidence="14">
    <location>
        <begin position="271"/>
        <end position="299"/>
    </location>
</feature>
<keyword evidence="10" id="KW-0325">Glycoprotein</keyword>
<feature type="transmembrane region" description="Helical" evidence="14">
    <location>
        <begin position="509"/>
        <end position="526"/>
    </location>
</feature>
<feature type="transmembrane region" description="Helical" evidence="14">
    <location>
        <begin position="6"/>
        <end position="24"/>
    </location>
</feature>
<keyword evidence="16" id="KW-1185">Reference proteome</keyword>
<keyword evidence="8" id="KW-0406">Ion transport</keyword>
<evidence type="ECO:0000256" key="5">
    <source>
        <dbReference type="ARBA" id="ARBA00022692"/>
    </source>
</evidence>
<dbReference type="PROSITE" id="PS50283">
    <property type="entry name" value="NA_SOLUT_SYMP_3"/>
    <property type="match status" value="1"/>
</dbReference>
<dbReference type="PANTHER" id="PTHR42985:SF40">
    <property type="entry name" value="LD47995P-RELATED"/>
    <property type="match status" value="1"/>
</dbReference>
<dbReference type="Pfam" id="PF00474">
    <property type="entry name" value="SSF"/>
    <property type="match status" value="2"/>
</dbReference>
<keyword evidence="4" id="KW-1003">Cell membrane</keyword>
<gene>
    <name evidence="15" type="ORF">J8C05_12765</name>
</gene>
<dbReference type="InterPro" id="IPR051163">
    <property type="entry name" value="Sodium:Solute_Symporter_SSF"/>
</dbReference>
<feature type="transmembrane region" description="Helical" evidence="14">
    <location>
        <begin position="117"/>
        <end position="146"/>
    </location>
</feature>
<dbReference type="EMBL" id="CP072643">
    <property type="protein sequence ID" value="QUV95691.1"/>
    <property type="molecule type" value="Genomic_DNA"/>
</dbReference>
<evidence type="ECO:0000256" key="13">
    <source>
        <dbReference type="RuleBase" id="RU362091"/>
    </source>
</evidence>
<feature type="transmembrane region" description="Helical" evidence="14">
    <location>
        <begin position="181"/>
        <end position="199"/>
    </location>
</feature>
<keyword evidence="11" id="KW-0739">Sodium transport</keyword>
<feature type="transmembrane region" description="Helical" evidence="14">
    <location>
        <begin position="459"/>
        <end position="479"/>
    </location>
</feature>
<dbReference type="Gene3D" id="1.20.1730.10">
    <property type="entry name" value="Sodium/glucose cotransporter"/>
    <property type="match status" value="1"/>
</dbReference>
<organism evidence="15 16">
    <name type="scientific">Chloracidobacterium sp. N</name>
    <dbReference type="NCBI Taxonomy" id="2821540"/>
    <lineage>
        <taxon>Bacteria</taxon>
        <taxon>Pseudomonadati</taxon>
        <taxon>Acidobacteriota</taxon>
        <taxon>Terriglobia</taxon>
        <taxon>Terriglobales</taxon>
        <taxon>Acidobacteriaceae</taxon>
        <taxon>Chloracidobacterium</taxon>
        <taxon>Chloracidobacterium aggregatum</taxon>
    </lineage>
</organism>
<feature type="transmembrane region" description="Helical" evidence="14">
    <location>
        <begin position="485"/>
        <end position="502"/>
    </location>
</feature>
<evidence type="ECO:0000256" key="3">
    <source>
        <dbReference type="ARBA" id="ARBA00022448"/>
    </source>
</evidence>
<dbReference type="RefSeq" id="WP_211423899.1">
    <property type="nucleotide sequence ID" value="NZ_CP072643.1"/>
</dbReference>
<evidence type="ECO:0000256" key="7">
    <source>
        <dbReference type="ARBA" id="ARBA00023053"/>
    </source>
</evidence>
<name>A0ABX8B809_9BACT</name>
<evidence type="ECO:0000256" key="10">
    <source>
        <dbReference type="ARBA" id="ARBA00023180"/>
    </source>
</evidence>
<accession>A0ABX8B809</accession>
<keyword evidence="6 14" id="KW-1133">Transmembrane helix</keyword>
<evidence type="ECO:0000256" key="1">
    <source>
        <dbReference type="ARBA" id="ARBA00004651"/>
    </source>
</evidence>
<dbReference type="PROSITE" id="PS00457">
    <property type="entry name" value="NA_SOLUT_SYMP_2"/>
    <property type="match status" value="1"/>
</dbReference>
<feature type="transmembrane region" description="Helical" evidence="14">
    <location>
        <begin position="152"/>
        <end position="174"/>
    </location>
</feature>
<evidence type="ECO:0000256" key="2">
    <source>
        <dbReference type="ARBA" id="ARBA00006434"/>
    </source>
</evidence>
<evidence type="ECO:0000256" key="6">
    <source>
        <dbReference type="ARBA" id="ARBA00022989"/>
    </source>
</evidence>
<comment type="subcellular location">
    <subcellularLocation>
        <location evidence="1">Cell membrane</location>
        <topology evidence="1">Multi-pass membrane protein</topology>
    </subcellularLocation>
</comment>
<evidence type="ECO:0000256" key="12">
    <source>
        <dbReference type="ARBA" id="ARBA00036099"/>
    </source>
</evidence>
<keyword evidence="5 14" id="KW-0812">Transmembrane</keyword>
<feature type="transmembrane region" description="Helical" evidence="14">
    <location>
        <begin position="74"/>
        <end position="96"/>
    </location>
</feature>
<dbReference type="InterPro" id="IPR001734">
    <property type="entry name" value="Na/solute_symporter"/>
</dbReference>
<dbReference type="Proteomes" id="UP000677668">
    <property type="component" value="Chromosome 2"/>
</dbReference>
<keyword evidence="3" id="KW-0813">Transport</keyword>
<dbReference type="InterPro" id="IPR018212">
    <property type="entry name" value="Na/solute_symporter_CS"/>
</dbReference>
<feature type="transmembrane region" description="Helical" evidence="14">
    <location>
        <begin position="40"/>
        <end position="62"/>
    </location>
</feature>
<keyword evidence="9 14" id="KW-0472">Membrane</keyword>
<dbReference type="CDD" id="cd11494">
    <property type="entry name" value="SLC5sbd_NIS-like_u2"/>
    <property type="match status" value="1"/>
</dbReference>
<evidence type="ECO:0000256" key="14">
    <source>
        <dbReference type="SAM" id="Phobius"/>
    </source>
</evidence>
<feature type="transmembrane region" description="Helical" evidence="14">
    <location>
        <begin position="231"/>
        <end position="250"/>
    </location>
</feature>
<reference evidence="15 16" key="1">
    <citation type="submission" date="2021-03" db="EMBL/GenBank/DDBJ databases">
        <title>Genomic and phenotypic characterization of Chloracidobacterium isolates provides evidence for multiple species.</title>
        <authorList>
            <person name="Saini M.K."/>
            <person name="Costas A.M.G."/>
            <person name="Tank M."/>
            <person name="Bryant D.A."/>
        </authorList>
    </citation>
    <scope>NUCLEOTIDE SEQUENCE [LARGE SCALE GENOMIC DNA]</scope>
    <source>
        <strain evidence="15 16">N</strain>
    </source>
</reference>
<sequence>MTALDWAVIAAYFAYLIVDGLRAGRRGQTSDGYFRADRSLGWWTVGLSVMATQLSAITLVGATGQGYTDGLRFVQFYFALPIAMVILCVTAVPGFHRANVFTAYEFLERRFDARTRALTSLFFLLSRGLATSVVIAAPAVVLSVVLGWPETFTVLAMGVVTTLYTVLGGVRAVAWNDVKQMVVILVGLAAMLGLLVVKLPPSVSLWDGLHVAGATGRLTAVVWSLDWREKYTVWSGLLASLFLFLSYFGCDQSQVQRYLAATSVDAARRSLLLNAFVKIPLQAAVLLIGVLMFVFYVFAPAPPLVFAGKAELTDETARQTYAQLAADYAVATDERRQAALRYVAARREHAAAAASAETAFLEAQARCDALHRAATKLLSGTTGRPYDDTNHIFPTFVLSQLPTGLVGLMLAAIFAAAMSTSAGELNALATTTALDMYHRWWAPEASEVELVRFGRLATVFWGGWACVGALYATHLGSLIEVVNRFGSWFYGALLGVFVLAVADPRADGQGAISGLLLGMGVVWVLAATDLVAFLWLNAVGCLVTCVVGVIVSRIRWSGRREKQ</sequence>
<comment type="similarity">
    <text evidence="2 13">Belongs to the sodium:solute symporter (SSF) (TC 2.A.21) family.</text>
</comment>
<evidence type="ECO:0000313" key="15">
    <source>
        <dbReference type="EMBL" id="QUV95691.1"/>
    </source>
</evidence>
<proteinExistence type="inferred from homology"/>
<evidence type="ECO:0000256" key="11">
    <source>
        <dbReference type="ARBA" id="ARBA00023201"/>
    </source>
</evidence>